<dbReference type="GO" id="GO:0046872">
    <property type="term" value="F:metal ion binding"/>
    <property type="evidence" value="ECO:0007669"/>
    <property type="project" value="UniProtKB-KW"/>
</dbReference>
<comment type="catalytic activity">
    <reaction evidence="13">
        <text>tRNA(Cys) + L-cysteine + ATP = L-cysteinyl-tRNA(Cys) + AMP + diphosphate</text>
        <dbReference type="Rhea" id="RHEA:17773"/>
        <dbReference type="Rhea" id="RHEA-COMP:9661"/>
        <dbReference type="Rhea" id="RHEA-COMP:9679"/>
        <dbReference type="ChEBI" id="CHEBI:30616"/>
        <dbReference type="ChEBI" id="CHEBI:33019"/>
        <dbReference type="ChEBI" id="CHEBI:35235"/>
        <dbReference type="ChEBI" id="CHEBI:78442"/>
        <dbReference type="ChEBI" id="CHEBI:78517"/>
        <dbReference type="ChEBI" id="CHEBI:456215"/>
        <dbReference type="EC" id="6.1.1.16"/>
    </reaction>
</comment>
<gene>
    <name evidence="13" type="primary">cysS</name>
    <name evidence="15" type="ORF">UX22_C0017G0005</name>
</gene>
<dbReference type="Gene3D" id="1.20.120.1910">
    <property type="entry name" value="Cysteine-tRNA ligase, C-terminal anti-codon recognition domain"/>
    <property type="match status" value="1"/>
</dbReference>
<keyword evidence="10 13" id="KW-0067">ATP-binding</keyword>
<evidence type="ECO:0000256" key="1">
    <source>
        <dbReference type="ARBA" id="ARBA00001947"/>
    </source>
</evidence>
<dbReference type="SMART" id="SM00840">
    <property type="entry name" value="DALR_2"/>
    <property type="match status" value="1"/>
</dbReference>
<dbReference type="Pfam" id="PF09190">
    <property type="entry name" value="DALR_2"/>
    <property type="match status" value="1"/>
</dbReference>
<evidence type="ECO:0000256" key="3">
    <source>
        <dbReference type="ARBA" id="ARBA00005594"/>
    </source>
</evidence>
<dbReference type="HAMAP" id="MF_00041">
    <property type="entry name" value="Cys_tRNA_synth"/>
    <property type="match status" value="1"/>
</dbReference>
<dbReference type="NCBIfam" id="TIGR00435">
    <property type="entry name" value="cysS"/>
    <property type="match status" value="1"/>
</dbReference>
<dbReference type="PANTHER" id="PTHR10890:SF3">
    <property type="entry name" value="CYSTEINE--TRNA LIGASE, CYTOPLASMIC"/>
    <property type="match status" value="1"/>
</dbReference>
<dbReference type="Gene3D" id="3.40.50.620">
    <property type="entry name" value="HUPs"/>
    <property type="match status" value="1"/>
</dbReference>
<feature type="short sequence motif" description="'HIGH' region" evidence="13">
    <location>
        <begin position="30"/>
        <end position="40"/>
    </location>
</feature>
<dbReference type="InterPro" id="IPR015803">
    <property type="entry name" value="Cys-tRNA-ligase"/>
</dbReference>
<feature type="binding site" evidence="13">
    <location>
        <position position="283"/>
    </location>
    <ligand>
        <name>ATP</name>
        <dbReference type="ChEBI" id="CHEBI:30616"/>
    </ligand>
</feature>
<comment type="subcellular location">
    <subcellularLocation>
        <location evidence="2 13">Cytoplasm</location>
    </subcellularLocation>
</comment>
<evidence type="ECO:0000256" key="7">
    <source>
        <dbReference type="ARBA" id="ARBA00022723"/>
    </source>
</evidence>
<comment type="similarity">
    <text evidence="3 13">Belongs to the class-I aminoacyl-tRNA synthetase family.</text>
</comment>
<keyword evidence="5 13" id="KW-0963">Cytoplasm</keyword>
<dbReference type="InterPro" id="IPR024909">
    <property type="entry name" value="Cys-tRNA/MSH_ligase"/>
</dbReference>
<dbReference type="CDD" id="cd00672">
    <property type="entry name" value="CysRS_core"/>
    <property type="match status" value="1"/>
</dbReference>
<comment type="caution">
    <text evidence="13">Lacks conserved residue(s) required for the propagation of feature annotation.</text>
</comment>
<dbReference type="PANTHER" id="PTHR10890">
    <property type="entry name" value="CYSTEINYL-TRNA SYNTHETASE"/>
    <property type="match status" value="1"/>
</dbReference>
<keyword evidence="9" id="KW-0862">Zinc</keyword>
<protein>
    <recommendedName>
        <fullName evidence="13">Cysteine--tRNA ligase</fullName>
        <ecNumber evidence="13">6.1.1.16</ecNumber>
    </recommendedName>
    <alternativeName>
        <fullName evidence="13">Cysteinyl-tRNA synthetase</fullName>
        <shortName evidence="13">CysRS</shortName>
    </alternativeName>
</protein>
<keyword evidence="11 13" id="KW-0648">Protein biosynthesis</keyword>
<dbReference type="InterPro" id="IPR014729">
    <property type="entry name" value="Rossmann-like_a/b/a_fold"/>
</dbReference>
<dbReference type="GO" id="GO:0006423">
    <property type="term" value="P:cysteinyl-tRNA aminoacylation"/>
    <property type="evidence" value="ECO:0007669"/>
    <property type="project" value="UniProtKB-UniRule"/>
</dbReference>
<evidence type="ECO:0000256" key="10">
    <source>
        <dbReference type="ARBA" id="ARBA00022840"/>
    </source>
</evidence>
<evidence type="ECO:0000256" key="8">
    <source>
        <dbReference type="ARBA" id="ARBA00022741"/>
    </source>
</evidence>
<evidence type="ECO:0000256" key="13">
    <source>
        <dbReference type="HAMAP-Rule" id="MF_00041"/>
    </source>
</evidence>
<keyword evidence="8 13" id="KW-0547">Nucleotide-binding</keyword>
<evidence type="ECO:0000256" key="2">
    <source>
        <dbReference type="ARBA" id="ARBA00004496"/>
    </source>
</evidence>
<comment type="subunit">
    <text evidence="4 13">Monomer.</text>
</comment>
<keyword evidence="7" id="KW-0479">Metal-binding</keyword>
<dbReference type="SUPFAM" id="SSF52374">
    <property type="entry name" value="Nucleotidylyl transferase"/>
    <property type="match status" value="1"/>
</dbReference>
<dbReference type="Pfam" id="PF01406">
    <property type="entry name" value="tRNA-synt_1e"/>
    <property type="match status" value="1"/>
</dbReference>
<sequence>MFLFNSLTGKKEKLDKPRGGKPLCMFVCGITAYDFSHLGHARTYIAFDNIVKFLRSRGYGVIYLQNVTDVDDKIIKRALENRISPLALAKKYEKEYVRDMGALGVDSVDILARASEFILAITEQIQTLLAKGFAYKIENDGYYFDISKFKEYGKLSRRTVEAANDAVSRVDESERKKNKGDFCLWKFVSVQKNTVKKFVIINGEPAWKTALGYGRPGWHIEDTAITESFFGPQYDIHGGAVDLKFPHHEAEIAQQEAASGKSPLARFWLHTGFLLVNGEKMSKSLGNFITVRDFFGKHKNFEPKNLLRLLIASHHYRSPVDFSENSVEQTKQTLAGINDFARKLAFAADNSTNPTMRQNQTVRRALKKAEQEFISALEDDFNTPEALGVLFQAMSAISPVVFSMPKNDADSALEFLRRTLGLLGIAPEISKIPKKMELLAQKRELYRRNKQFTHADDLRNRLRKLGYDIEDTPLGPIVRKF</sequence>
<feature type="short sequence motif" description="'KMSKS' region" evidence="13">
    <location>
        <begin position="280"/>
        <end position="284"/>
    </location>
</feature>
<evidence type="ECO:0000313" key="16">
    <source>
        <dbReference type="Proteomes" id="UP000034727"/>
    </source>
</evidence>
<dbReference type="InterPro" id="IPR015273">
    <property type="entry name" value="Cys-tRNA-synt_Ia_DALR"/>
</dbReference>
<dbReference type="GO" id="GO:0004817">
    <property type="term" value="F:cysteine-tRNA ligase activity"/>
    <property type="evidence" value="ECO:0007669"/>
    <property type="project" value="UniProtKB-UniRule"/>
</dbReference>
<evidence type="ECO:0000256" key="5">
    <source>
        <dbReference type="ARBA" id="ARBA00022490"/>
    </source>
</evidence>
<evidence type="ECO:0000256" key="6">
    <source>
        <dbReference type="ARBA" id="ARBA00022598"/>
    </source>
</evidence>
<keyword evidence="6 13" id="KW-0436">Ligase</keyword>
<dbReference type="EMBL" id="LCLJ01000017">
    <property type="protein sequence ID" value="KKU14738.1"/>
    <property type="molecule type" value="Genomic_DNA"/>
</dbReference>
<proteinExistence type="inferred from homology"/>
<accession>A0A0G1QAJ2</accession>
<reference evidence="15 16" key="1">
    <citation type="journal article" date="2015" name="Nature">
        <title>rRNA introns, odd ribosomes, and small enigmatic genomes across a large radiation of phyla.</title>
        <authorList>
            <person name="Brown C.T."/>
            <person name="Hug L.A."/>
            <person name="Thomas B.C."/>
            <person name="Sharon I."/>
            <person name="Castelle C.J."/>
            <person name="Singh A."/>
            <person name="Wilkins M.J."/>
            <person name="Williams K.H."/>
            <person name="Banfield J.F."/>
        </authorList>
    </citation>
    <scope>NUCLEOTIDE SEQUENCE [LARGE SCALE GENOMIC DNA]</scope>
</reference>
<evidence type="ECO:0000256" key="4">
    <source>
        <dbReference type="ARBA" id="ARBA00011245"/>
    </source>
</evidence>
<dbReference type="AlphaFoldDB" id="A0A0G1QAJ2"/>
<dbReference type="PRINTS" id="PR00983">
    <property type="entry name" value="TRNASYNTHCYS"/>
</dbReference>
<comment type="cofactor">
    <cofactor evidence="1">
        <name>Zn(2+)</name>
        <dbReference type="ChEBI" id="CHEBI:29105"/>
    </cofactor>
</comment>
<evidence type="ECO:0000259" key="14">
    <source>
        <dbReference type="SMART" id="SM00840"/>
    </source>
</evidence>
<evidence type="ECO:0000313" key="15">
    <source>
        <dbReference type="EMBL" id="KKU14738.1"/>
    </source>
</evidence>
<dbReference type="GO" id="GO:0005524">
    <property type="term" value="F:ATP binding"/>
    <property type="evidence" value="ECO:0007669"/>
    <property type="project" value="UniProtKB-UniRule"/>
</dbReference>
<evidence type="ECO:0000256" key="12">
    <source>
        <dbReference type="ARBA" id="ARBA00023146"/>
    </source>
</evidence>
<comment type="caution">
    <text evidence="15">The sequence shown here is derived from an EMBL/GenBank/DDBJ whole genome shotgun (WGS) entry which is preliminary data.</text>
</comment>
<feature type="domain" description="Cysteinyl-tRNA synthetase class Ia DALR" evidence="14">
    <location>
        <begin position="372"/>
        <end position="431"/>
    </location>
</feature>
<dbReference type="InterPro" id="IPR009080">
    <property type="entry name" value="tRNAsynth_Ia_anticodon-bd"/>
</dbReference>
<organism evidence="15 16">
    <name type="scientific">Candidatus Jorgensenbacteria bacterium GW2011_GWA2_45_9</name>
    <dbReference type="NCBI Taxonomy" id="1618663"/>
    <lineage>
        <taxon>Bacteria</taxon>
        <taxon>Candidatus Joergenseniibacteriota</taxon>
    </lineage>
</organism>
<dbReference type="Proteomes" id="UP000034727">
    <property type="component" value="Unassembled WGS sequence"/>
</dbReference>
<dbReference type="SUPFAM" id="SSF47323">
    <property type="entry name" value="Anticodon-binding domain of a subclass of class I aminoacyl-tRNA synthetases"/>
    <property type="match status" value="1"/>
</dbReference>
<keyword evidence="12 13" id="KW-0030">Aminoacyl-tRNA synthetase</keyword>
<dbReference type="GO" id="GO:0005737">
    <property type="term" value="C:cytoplasm"/>
    <property type="evidence" value="ECO:0007669"/>
    <property type="project" value="UniProtKB-SubCell"/>
</dbReference>
<name>A0A0G1QAJ2_9BACT</name>
<evidence type="ECO:0000256" key="9">
    <source>
        <dbReference type="ARBA" id="ARBA00022833"/>
    </source>
</evidence>
<evidence type="ECO:0000256" key="11">
    <source>
        <dbReference type="ARBA" id="ARBA00022917"/>
    </source>
</evidence>
<dbReference type="PATRIC" id="fig|1618663.3.peg.438"/>
<dbReference type="InterPro" id="IPR032678">
    <property type="entry name" value="tRNA-synt_1_cat_dom"/>
</dbReference>
<dbReference type="EC" id="6.1.1.16" evidence="13"/>